<dbReference type="Proteomes" id="UP001151518">
    <property type="component" value="Unassembled WGS sequence"/>
</dbReference>
<evidence type="ECO:0000313" key="3">
    <source>
        <dbReference type="EMBL" id="KAJ2671395.1"/>
    </source>
</evidence>
<dbReference type="PANTHER" id="PTHR34814:SF2">
    <property type="entry name" value="DUF3533 DOMAIN-CONTAINING PROTEIN"/>
    <property type="match status" value="1"/>
</dbReference>
<proteinExistence type="predicted"/>
<accession>A0A9W8G4K6</accession>
<dbReference type="EMBL" id="JANBTW010000103">
    <property type="protein sequence ID" value="KAJ2671395.1"/>
    <property type="molecule type" value="Genomic_DNA"/>
</dbReference>
<protein>
    <recommendedName>
        <fullName evidence="2">DUF3533 domain-containing protein</fullName>
    </recommendedName>
</protein>
<organism evidence="3 4">
    <name type="scientific">Coemansia spiralis</name>
    <dbReference type="NCBI Taxonomy" id="417178"/>
    <lineage>
        <taxon>Eukaryota</taxon>
        <taxon>Fungi</taxon>
        <taxon>Fungi incertae sedis</taxon>
        <taxon>Zoopagomycota</taxon>
        <taxon>Kickxellomycotina</taxon>
        <taxon>Kickxellomycetes</taxon>
        <taxon>Kickxellales</taxon>
        <taxon>Kickxellaceae</taxon>
        <taxon>Coemansia</taxon>
    </lineage>
</organism>
<dbReference type="InterPro" id="IPR022703">
    <property type="entry name" value="DUF3533"/>
</dbReference>
<feature type="transmembrane region" description="Helical" evidence="1">
    <location>
        <begin position="34"/>
        <end position="58"/>
    </location>
</feature>
<evidence type="ECO:0000313" key="4">
    <source>
        <dbReference type="Proteomes" id="UP001151518"/>
    </source>
</evidence>
<keyword evidence="1" id="KW-0812">Transmembrane</keyword>
<feature type="transmembrane region" description="Helical" evidence="1">
    <location>
        <begin position="268"/>
        <end position="290"/>
    </location>
</feature>
<dbReference type="InterPro" id="IPR053001">
    <property type="entry name" value="MNNG_permease-like"/>
</dbReference>
<name>A0A9W8G4K6_9FUNG</name>
<comment type="caution">
    <text evidence="3">The sequence shown here is derived from an EMBL/GenBank/DDBJ whole genome shotgun (WGS) entry which is preliminary data.</text>
</comment>
<feature type="transmembrane region" description="Helical" evidence="1">
    <location>
        <begin position="310"/>
        <end position="332"/>
    </location>
</feature>
<reference evidence="3" key="1">
    <citation type="submission" date="2022-07" db="EMBL/GenBank/DDBJ databases">
        <title>Phylogenomic reconstructions and comparative analyses of Kickxellomycotina fungi.</title>
        <authorList>
            <person name="Reynolds N.K."/>
            <person name="Stajich J.E."/>
            <person name="Barry K."/>
            <person name="Grigoriev I.V."/>
            <person name="Crous P."/>
            <person name="Smith M.E."/>
        </authorList>
    </citation>
    <scope>NUCLEOTIDE SEQUENCE</scope>
    <source>
        <strain evidence="3">NRRL 3115</strain>
    </source>
</reference>
<feature type="transmembrane region" description="Helical" evidence="1">
    <location>
        <begin position="391"/>
        <end position="412"/>
    </location>
</feature>
<feature type="transmembrane region" description="Helical" evidence="1">
    <location>
        <begin position="338"/>
        <end position="358"/>
    </location>
</feature>
<dbReference type="PANTHER" id="PTHR34814">
    <property type="entry name" value="NITROSOGUANIDINE RESISTANCE PROTEIN SNG1"/>
    <property type="match status" value="1"/>
</dbReference>
<sequence length="491" mass="54821">MTSLFSWKRNELDAGRIHILSREFRPYLRCRGLYYVRILTLYSVLLWLAMSIFFGGIYKVSYFVGKRADLYVIDLDHGTVGSNITNIILNAAGVISPQPQWKLLSAMRSRRDAEEFIRHNGWGAIVINRGASSGGLQAAAQSSAYNPSRMLTVLLASGRNALVSNRYIEPQIDTMAQYTVTQYNVAQVNTLKKQQQNQNANIAPTDRLSLIGYTTLDTAPYGFGIAPVAPTYMLFVSLACTLAAQVLVKLSCNEMFSYVNHHQLTLYFHSLMLMWSTLLSTYGALAVLAFRGPGYTKNSLGLPLTCGRFFAILTSLDIALFVTSQWLFFWITILPPDFVPVFFIFTMVTTSASGIVALELVPKALRWIVVVPGYNNAELFRYIVSGAHPQLGLHIGILLGEMVLMFALNSVAIMVRQYWLISGVADSAGWFKTSIFYKKKPQPHITQETIIAQESTSHYSSLFGSEPSTAHTPIDDDEEQPDQVRFTLYGS</sequence>
<gene>
    <name evidence="3" type="ORF">GGI25_005513</name>
</gene>
<feature type="transmembrane region" description="Helical" evidence="1">
    <location>
        <begin position="231"/>
        <end position="248"/>
    </location>
</feature>
<dbReference type="GO" id="GO:0016020">
    <property type="term" value="C:membrane"/>
    <property type="evidence" value="ECO:0007669"/>
    <property type="project" value="TreeGrafter"/>
</dbReference>
<dbReference type="AlphaFoldDB" id="A0A9W8G4K6"/>
<evidence type="ECO:0000259" key="2">
    <source>
        <dbReference type="Pfam" id="PF12051"/>
    </source>
</evidence>
<keyword evidence="1" id="KW-0472">Membrane</keyword>
<evidence type="ECO:0000256" key="1">
    <source>
        <dbReference type="SAM" id="Phobius"/>
    </source>
</evidence>
<feature type="domain" description="DUF3533" evidence="2">
    <location>
        <begin position="42"/>
        <end position="405"/>
    </location>
</feature>
<dbReference type="Pfam" id="PF12051">
    <property type="entry name" value="DUF3533"/>
    <property type="match status" value="1"/>
</dbReference>
<dbReference type="OrthoDB" id="2140105at2759"/>
<keyword evidence="1" id="KW-1133">Transmembrane helix</keyword>